<dbReference type="InterPro" id="IPR000524">
    <property type="entry name" value="Tscrpt_reg_HTH_GntR"/>
</dbReference>
<dbReference type="InterPro" id="IPR036388">
    <property type="entry name" value="WH-like_DNA-bd_sf"/>
</dbReference>
<dbReference type="SUPFAM" id="SSF48008">
    <property type="entry name" value="GntR ligand-binding domain-like"/>
    <property type="match status" value="1"/>
</dbReference>
<evidence type="ECO:0000256" key="1">
    <source>
        <dbReference type="ARBA" id="ARBA00023015"/>
    </source>
</evidence>
<evidence type="ECO:0000256" key="2">
    <source>
        <dbReference type="ARBA" id="ARBA00023125"/>
    </source>
</evidence>
<evidence type="ECO:0000259" key="4">
    <source>
        <dbReference type="PROSITE" id="PS50949"/>
    </source>
</evidence>
<organism evidence="5 6">
    <name type="scientific">Halovulum marinum</name>
    <dbReference type="NCBI Taxonomy" id="2662447"/>
    <lineage>
        <taxon>Bacteria</taxon>
        <taxon>Pseudomonadati</taxon>
        <taxon>Pseudomonadota</taxon>
        <taxon>Alphaproteobacteria</taxon>
        <taxon>Rhodobacterales</taxon>
        <taxon>Paracoccaceae</taxon>
        <taxon>Halovulum</taxon>
    </lineage>
</organism>
<keyword evidence="6" id="KW-1185">Reference proteome</keyword>
<dbReference type="SUPFAM" id="SSF46785">
    <property type="entry name" value="Winged helix' DNA-binding domain"/>
    <property type="match status" value="1"/>
</dbReference>
<evidence type="ECO:0000313" key="6">
    <source>
        <dbReference type="Proteomes" id="UP000474957"/>
    </source>
</evidence>
<keyword evidence="3" id="KW-0804">Transcription</keyword>
<dbReference type="PROSITE" id="PS50949">
    <property type="entry name" value="HTH_GNTR"/>
    <property type="match status" value="1"/>
</dbReference>
<dbReference type="Proteomes" id="UP000474957">
    <property type="component" value="Unassembled WGS sequence"/>
</dbReference>
<dbReference type="InterPro" id="IPR008920">
    <property type="entry name" value="TF_FadR/GntR_C"/>
</dbReference>
<gene>
    <name evidence="5" type="ORF">GE300_03915</name>
</gene>
<dbReference type="CDD" id="cd07377">
    <property type="entry name" value="WHTH_GntR"/>
    <property type="match status" value="1"/>
</dbReference>
<dbReference type="PRINTS" id="PR00035">
    <property type="entry name" value="HTHGNTR"/>
</dbReference>
<reference evidence="5 6" key="1">
    <citation type="submission" date="2019-10" db="EMBL/GenBank/DDBJ databases">
        <title>Cognatihalovulum marinum gen. nov. sp. nov., a new member of the family Rhodobacteraceae isolated from deep seawater of the Northwest Indian Ocean.</title>
        <authorList>
            <person name="Ruan C."/>
            <person name="Wang J."/>
            <person name="Zheng X."/>
            <person name="Song L."/>
            <person name="Zhu Y."/>
            <person name="Huang Y."/>
            <person name="Lu Z."/>
            <person name="Du W."/>
            <person name="Huang L."/>
            <person name="Dai X."/>
        </authorList>
    </citation>
    <scope>NUCLEOTIDE SEQUENCE [LARGE SCALE GENOMIC DNA]</scope>
    <source>
        <strain evidence="5 6">2CG4</strain>
    </source>
</reference>
<dbReference type="SMART" id="SM00895">
    <property type="entry name" value="FCD"/>
    <property type="match status" value="1"/>
</dbReference>
<comment type="caution">
    <text evidence="5">The sequence shown here is derived from an EMBL/GenBank/DDBJ whole genome shotgun (WGS) entry which is preliminary data.</text>
</comment>
<dbReference type="InterPro" id="IPR036390">
    <property type="entry name" value="WH_DNA-bd_sf"/>
</dbReference>
<dbReference type="Pfam" id="PF07729">
    <property type="entry name" value="FCD"/>
    <property type="match status" value="1"/>
</dbReference>
<dbReference type="EMBL" id="WIND01000002">
    <property type="protein sequence ID" value="MSU88767.1"/>
    <property type="molecule type" value="Genomic_DNA"/>
</dbReference>
<dbReference type="Gene3D" id="1.10.10.10">
    <property type="entry name" value="Winged helix-like DNA-binding domain superfamily/Winged helix DNA-binding domain"/>
    <property type="match status" value="1"/>
</dbReference>
<evidence type="ECO:0000256" key="3">
    <source>
        <dbReference type="ARBA" id="ARBA00023163"/>
    </source>
</evidence>
<dbReference type="Gene3D" id="1.20.120.530">
    <property type="entry name" value="GntR ligand-binding domain-like"/>
    <property type="match status" value="1"/>
</dbReference>
<feature type="domain" description="HTH gntR-type" evidence="4">
    <location>
        <begin position="14"/>
        <end position="81"/>
    </location>
</feature>
<keyword evidence="1" id="KW-0805">Transcription regulation</keyword>
<protein>
    <submittedName>
        <fullName evidence="5">FCD domain-containing protein</fullName>
    </submittedName>
</protein>
<dbReference type="AlphaFoldDB" id="A0A6L5YX29"/>
<name>A0A6L5YX29_9RHOB</name>
<dbReference type="PANTHER" id="PTHR43537">
    <property type="entry name" value="TRANSCRIPTIONAL REGULATOR, GNTR FAMILY"/>
    <property type="match status" value="1"/>
</dbReference>
<dbReference type="RefSeq" id="WP_154445118.1">
    <property type="nucleotide sequence ID" value="NZ_WIND01000002.1"/>
</dbReference>
<dbReference type="Pfam" id="PF00392">
    <property type="entry name" value="GntR"/>
    <property type="match status" value="1"/>
</dbReference>
<proteinExistence type="predicted"/>
<sequence>MPRSRANADDGDFRTLPQQVAAELRRRIVLGEFPPGAHLPERETSAALGVSRTPLREALRILASEGLVVIRPARSPEVADPSAQDLVDLFSVLRVLEALAGELACLRAGPAEIDEIRACHARLLTLVARGEPAAFFDADMAFHEAIVRAADNAALLKSHADYNSRLRRARFMTSRVDTDRARIAYEHAQILAAIEARDTRWAAATLDTHLRSANRKILEAYGEDAAEKRRPRTGRAAR</sequence>
<dbReference type="InterPro" id="IPR011711">
    <property type="entry name" value="GntR_C"/>
</dbReference>
<dbReference type="SMART" id="SM00345">
    <property type="entry name" value="HTH_GNTR"/>
    <property type="match status" value="1"/>
</dbReference>
<dbReference type="GO" id="GO:0003700">
    <property type="term" value="F:DNA-binding transcription factor activity"/>
    <property type="evidence" value="ECO:0007669"/>
    <property type="project" value="InterPro"/>
</dbReference>
<dbReference type="GO" id="GO:0003677">
    <property type="term" value="F:DNA binding"/>
    <property type="evidence" value="ECO:0007669"/>
    <property type="project" value="UniProtKB-KW"/>
</dbReference>
<evidence type="ECO:0000313" key="5">
    <source>
        <dbReference type="EMBL" id="MSU88767.1"/>
    </source>
</evidence>
<accession>A0A6L5YX29</accession>
<dbReference type="PANTHER" id="PTHR43537:SF50">
    <property type="entry name" value="TRANSCRIPTIONAL REGULATORY PROTEIN"/>
    <property type="match status" value="1"/>
</dbReference>
<keyword evidence="2" id="KW-0238">DNA-binding</keyword>